<keyword evidence="1" id="KW-0472">Membrane</keyword>
<evidence type="ECO:0000313" key="2">
    <source>
        <dbReference type="EMBL" id="OGG39632.1"/>
    </source>
</evidence>
<proteinExistence type="predicted"/>
<sequence>MKFTKNKRSGFTLTELIVAMSVFIVAITIAVGAFVRAIRTQRAVNHLLSLNSNMSLVIERMAREIRTGYDFSLNNVPEDGCIGNQTGELEFTNSNADSVFYRRENGVIARMECAGANCAGEVFEPLTASNVKIDRLCFLNTGNLENGKDPWRVTLFLKVGSTEPALAGQFIDIQTTAAARTLPQELQ</sequence>
<gene>
    <name evidence="2" type="ORF">A2127_02175</name>
</gene>
<dbReference type="AlphaFoldDB" id="A0A1F6BSA2"/>
<evidence type="ECO:0000313" key="3">
    <source>
        <dbReference type="Proteomes" id="UP000179324"/>
    </source>
</evidence>
<feature type="transmembrane region" description="Helical" evidence="1">
    <location>
        <begin position="12"/>
        <end position="35"/>
    </location>
</feature>
<dbReference type="EMBL" id="MFKI01000004">
    <property type="protein sequence ID" value="OGG39632.1"/>
    <property type="molecule type" value="Genomic_DNA"/>
</dbReference>
<evidence type="ECO:0000256" key="1">
    <source>
        <dbReference type="SAM" id="Phobius"/>
    </source>
</evidence>
<accession>A0A1F6BSA2</accession>
<comment type="caution">
    <text evidence="2">The sequence shown here is derived from an EMBL/GenBank/DDBJ whole genome shotgun (WGS) entry which is preliminary data.</text>
</comment>
<organism evidence="2 3">
    <name type="scientific">Candidatus Jorgensenbacteria bacterium GWC1_48_12</name>
    <dbReference type="NCBI Taxonomy" id="1798469"/>
    <lineage>
        <taxon>Bacteria</taxon>
        <taxon>Candidatus Joergenseniibacteriota</taxon>
    </lineage>
</organism>
<protein>
    <recommendedName>
        <fullName evidence="4">Prepilin-type N-terminal cleavage/methylation domain-containing protein</fullName>
    </recommendedName>
</protein>
<evidence type="ECO:0008006" key="4">
    <source>
        <dbReference type="Google" id="ProtNLM"/>
    </source>
</evidence>
<name>A0A1F6BSA2_9BACT</name>
<dbReference type="InterPro" id="IPR012902">
    <property type="entry name" value="N_methyl_site"/>
</dbReference>
<reference evidence="2 3" key="1">
    <citation type="journal article" date="2016" name="Nat. Commun.">
        <title>Thousands of microbial genomes shed light on interconnected biogeochemical processes in an aquifer system.</title>
        <authorList>
            <person name="Anantharaman K."/>
            <person name="Brown C.T."/>
            <person name="Hug L.A."/>
            <person name="Sharon I."/>
            <person name="Castelle C.J."/>
            <person name="Probst A.J."/>
            <person name="Thomas B.C."/>
            <person name="Singh A."/>
            <person name="Wilkins M.J."/>
            <person name="Karaoz U."/>
            <person name="Brodie E.L."/>
            <person name="Williams K.H."/>
            <person name="Hubbard S.S."/>
            <person name="Banfield J.F."/>
        </authorList>
    </citation>
    <scope>NUCLEOTIDE SEQUENCE [LARGE SCALE GENOMIC DNA]</scope>
</reference>
<dbReference type="Proteomes" id="UP000179324">
    <property type="component" value="Unassembled WGS sequence"/>
</dbReference>
<keyword evidence="1" id="KW-1133">Transmembrane helix</keyword>
<dbReference type="Pfam" id="PF07963">
    <property type="entry name" value="N_methyl"/>
    <property type="match status" value="1"/>
</dbReference>
<keyword evidence="1" id="KW-0812">Transmembrane</keyword>